<dbReference type="InterPro" id="IPR009057">
    <property type="entry name" value="Homeodomain-like_sf"/>
</dbReference>
<keyword evidence="5" id="KW-0862">Zinc</keyword>
<dbReference type="CDD" id="cd18186">
    <property type="entry name" value="BTB_POZ_ZBTB_KLHL-like"/>
    <property type="match status" value="1"/>
</dbReference>
<dbReference type="SUPFAM" id="SSF54695">
    <property type="entry name" value="POZ domain"/>
    <property type="match status" value="1"/>
</dbReference>
<dbReference type="InterPro" id="IPR007889">
    <property type="entry name" value="HTH_Psq"/>
</dbReference>
<sequence length="457" mass="51434">MECEVEEVRCMRSGIHGETLSDYMIKSYDKRTGLTDVTIHCNESIYHAHRIVLSHYSGFFKNVFESLVGVVNHFDVFLEGFSPREVEVSLLFMYTGGVLCYNGENPNSFNSVAHALHIPLLNDFLYAQQYAQCEENDKVITSPVAVWEKCENSQIDIIDNANSTSSRDDSNHADKHDTASGSVRRKQARPQRHTASPSPGGSPEAEIVEEEEEISIDGCSDEEELECHESVRSVSPDVSQENKSIIPVGVMATPAPPPAPPNFMFLRNMINNPGGFYPPGNFCAPQHIPQIQQKKIKDKVLWGKILKHQAFHATSRAQHSAPRGGPPRAWSNQDLTEALHNVWNKKMTTSQASRIFGIPYNSLLMYVRGKYGKSLKLDLLKKGLDLALLEKQKQAAMEQARKPVFHKDHSDQRICNAVPPPQQNNNVVEWMMMNNSTITSQNKPDNNTFIRNPHQQQ</sequence>
<dbReference type="PROSITE" id="PS50097">
    <property type="entry name" value="BTB"/>
    <property type="match status" value="1"/>
</dbReference>
<feature type="compositionally biased region" description="Acidic residues" evidence="11">
    <location>
        <begin position="206"/>
        <end position="226"/>
    </location>
</feature>
<evidence type="ECO:0000256" key="4">
    <source>
        <dbReference type="ARBA" id="ARBA00022771"/>
    </source>
</evidence>
<proteinExistence type="predicted"/>
<name>A0ABP1QWU2_9HEXA</name>
<evidence type="ECO:0000256" key="6">
    <source>
        <dbReference type="ARBA" id="ARBA00023015"/>
    </source>
</evidence>
<keyword evidence="4" id="KW-0863">Zinc-finger</keyword>
<evidence type="ECO:0000313" key="14">
    <source>
        <dbReference type="EMBL" id="CAL8113764.1"/>
    </source>
</evidence>
<dbReference type="Pfam" id="PF00651">
    <property type="entry name" value="BTB"/>
    <property type="match status" value="1"/>
</dbReference>
<evidence type="ECO:0000256" key="3">
    <source>
        <dbReference type="ARBA" id="ARBA00022737"/>
    </source>
</evidence>
<dbReference type="Proteomes" id="UP001642540">
    <property type="component" value="Unassembled WGS sequence"/>
</dbReference>
<reference evidence="14 15" key="1">
    <citation type="submission" date="2024-08" db="EMBL/GenBank/DDBJ databases">
        <authorList>
            <person name="Cucini C."/>
            <person name="Frati F."/>
        </authorList>
    </citation>
    <scope>NUCLEOTIDE SEQUENCE [LARGE SCALE GENOMIC DNA]</scope>
</reference>
<dbReference type="PANTHER" id="PTHR46105:SF5">
    <property type="entry name" value="ZINC FINGER AND BTB DOMAIN-CONTAINING PROTEIN 44 ISOFORM X1"/>
    <property type="match status" value="1"/>
</dbReference>
<evidence type="ECO:0000256" key="8">
    <source>
        <dbReference type="ARBA" id="ARBA00023163"/>
    </source>
</evidence>
<keyword evidence="3" id="KW-0677">Repeat</keyword>
<dbReference type="EMBL" id="CAXLJM020000049">
    <property type="protein sequence ID" value="CAL8113764.1"/>
    <property type="molecule type" value="Genomic_DNA"/>
</dbReference>
<evidence type="ECO:0000256" key="10">
    <source>
        <dbReference type="PROSITE-ProRule" id="PRU00320"/>
    </source>
</evidence>
<evidence type="ECO:0000256" key="1">
    <source>
        <dbReference type="ARBA" id="ARBA00004123"/>
    </source>
</evidence>
<keyword evidence="2" id="KW-0479">Metal-binding</keyword>
<dbReference type="Gene3D" id="3.30.710.10">
    <property type="entry name" value="Potassium Channel Kv1.1, Chain A"/>
    <property type="match status" value="1"/>
</dbReference>
<keyword evidence="7 10" id="KW-0238">DNA-binding</keyword>
<keyword evidence="9 10" id="KW-0539">Nucleus</keyword>
<keyword evidence="8" id="KW-0804">Transcription</keyword>
<feature type="compositionally biased region" description="Basic residues" evidence="11">
    <location>
        <begin position="183"/>
        <end position="192"/>
    </location>
</feature>
<evidence type="ECO:0000313" key="15">
    <source>
        <dbReference type="Proteomes" id="UP001642540"/>
    </source>
</evidence>
<dbReference type="InterPro" id="IPR011333">
    <property type="entry name" value="SKP1/BTB/POZ_sf"/>
</dbReference>
<feature type="domain" description="HTH psq-type" evidence="13">
    <location>
        <begin position="321"/>
        <end position="373"/>
    </location>
</feature>
<dbReference type="Gene3D" id="1.10.10.60">
    <property type="entry name" value="Homeodomain-like"/>
    <property type="match status" value="1"/>
</dbReference>
<organism evidence="14 15">
    <name type="scientific">Orchesella dallaii</name>
    <dbReference type="NCBI Taxonomy" id="48710"/>
    <lineage>
        <taxon>Eukaryota</taxon>
        <taxon>Metazoa</taxon>
        <taxon>Ecdysozoa</taxon>
        <taxon>Arthropoda</taxon>
        <taxon>Hexapoda</taxon>
        <taxon>Collembola</taxon>
        <taxon>Entomobryomorpha</taxon>
        <taxon>Entomobryoidea</taxon>
        <taxon>Orchesellidae</taxon>
        <taxon>Orchesellinae</taxon>
        <taxon>Orchesella</taxon>
    </lineage>
</organism>
<evidence type="ECO:0000256" key="5">
    <source>
        <dbReference type="ARBA" id="ARBA00022833"/>
    </source>
</evidence>
<dbReference type="Pfam" id="PF05225">
    <property type="entry name" value="HTH_psq"/>
    <property type="match status" value="1"/>
</dbReference>
<feature type="DNA-binding region" description="H-T-H motif" evidence="10">
    <location>
        <begin position="349"/>
        <end position="369"/>
    </location>
</feature>
<evidence type="ECO:0000259" key="13">
    <source>
        <dbReference type="PROSITE" id="PS50960"/>
    </source>
</evidence>
<dbReference type="PROSITE" id="PS50960">
    <property type="entry name" value="HTH_PSQ"/>
    <property type="match status" value="1"/>
</dbReference>
<evidence type="ECO:0000256" key="7">
    <source>
        <dbReference type="ARBA" id="ARBA00023125"/>
    </source>
</evidence>
<protein>
    <submittedName>
        <fullName evidence="14">Uncharacterized protein</fullName>
    </submittedName>
</protein>
<accession>A0ABP1QWU2</accession>
<feature type="compositionally biased region" description="Basic and acidic residues" evidence="11">
    <location>
        <begin position="166"/>
        <end position="178"/>
    </location>
</feature>
<dbReference type="SUPFAM" id="SSF46689">
    <property type="entry name" value="Homeodomain-like"/>
    <property type="match status" value="1"/>
</dbReference>
<evidence type="ECO:0000256" key="9">
    <source>
        <dbReference type="ARBA" id="ARBA00023242"/>
    </source>
</evidence>
<feature type="region of interest" description="Disordered" evidence="11">
    <location>
        <begin position="437"/>
        <end position="457"/>
    </location>
</feature>
<evidence type="ECO:0000256" key="2">
    <source>
        <dbReference type="ARBA" id="ARBA00022723"/>
    </source>
</evidence>
<evidence type="ECO:0000256" key="11">
    <source>
        <dbReference type="SAM" id="MobiDB-lite"/>
    </source>
</evidence>
<comment type="subcellular location">
    <subcellularLocation>
        <location evidence="1 10">Nucleus</location>
    </subcellularLocation>
</comment>
<dbReference type="InterPro" id="IPR000210">
    <property type="entry name" value="BTB/POZ_dom"/>
</dbReference>
<evidence type="ECO:0000259" key="12">
    <source>
        <dbReference type="PROSITE" id="PS50097"/>
    </source>
</evidence>
<feature type="region of interest" description="Disordered" evidence="11">
    <location>
        <begin position="161"/>
        <end position="239"/>
    </location>
</feature>
<keyword evidence="15" id="KW-1185">Reference proteome</keyword>
<dbReference type="InterPro" id="IPR050457">
    <property type="entry name" value="ZnFinger_BTB_dom_contain"/>
</dbReference>
<dbReference type="PANTHER" id="PTHR46105">
    <property type="entry name" value="AGAP004733-PA"/>
    <property type="match status" value="1"/>
</dbReference>
<comment type="caution">
    <text evidence="14">The sequence shown here is derived from an EMBL/GenBank/DDBJ whole genome shotgun (WGS) entry which is preliminary data.</text>
</comment>
<keyword evidence="6" id="KW-0805">Transcription regulation</keyword>
<dbReference type="SMART" id="SM00225">
    <property type="entry name" value="BTB"/>
    <property type="match status" value="1"/>
</dbReference>
<gene>
    <name evidence="14" type="ORF">ODALV1_LOCUS16162</name>
</gene>
<feature type="domain" description="BTB" evidence="12">
    <location>
        <begin position="35"/>
        <end position="98"/>
    </location>
</feature>